<keyword evidence="4" id="KW-0560">Oxidoreductase</keyword>
<evidence type="ECO:0000313" key="7">
    <source>
        <dbReference type="Proteomes" id="UP001230629"/>
    </source>
</evidence>
<dbReference type="RefSeq" id="WP_285312320.1">
    <property type="nucleotide sequence ID" value="NZ_JASOIH010000488.1"/>
</dbReference>
<feature type="domain" description="FAD-binding oxidoreductase/transferase type 4 C-terminal" evidence="5">
    <location>
        <begin position="1"/>
        <end position="84"/>
    </location>
</feature>
<dbReference type="Proteomes" id="UP001230629">
    <property type="component" value="Unassembled WGS sequence"/>
</dbReference>
<dbReference type="GO" id="GO:0004458">
    <property type="term" value="F:D-lactate dehydrogenase (cytochrome) activity"/>
    <property type="evidence" value="ECO:0007669"/>
    <property type="project" value="TreeGrafter"/>
</dbReference>
<keyword evidence="2" id="KW-0285">Flavoprotein</keyword>
<evidence type="ECO:0000256" key="4">
    <source>
        <dbReference type="ARBA" id="ARBA00023002"/>
    </source>
</evidence>
<sequence length="85" mass="9062">HFGDGCVHVRLDFPLTEPQGVARTRAFLEEAADTVARHGGSISGEHGDGRARSELLSRMYSPSALALFSQVKGIFDPDGLLNPGV</sequence>
<dbReference type="PANTHER" id="PTHR11748:SF119">
    <property type="entry name" value="D-2-HYDROXYGLUTARATE DEHYDROGENASE"/>
    <property type="match status" value="1"/>
</dbReference>
<name>A0AAW6XYW6_STRAG</name>
<gene>
    <name evidence="6" type="ORF">QP229_12400</name>
</gene>
<evidence type="ECO:0000313" key="6">
    <source>
        <dbReference type="EMBL" id="MDK6900749.1"/>
    </source>
</evidence>
<dbReference type="PANTHER" id="PTHR11748">
    <property type="entry name" value="D-LACTATE DEHYDROGENASE"/>
    <property type="match status" value="1"/>
</dbReference>
<dbReference type="AlphaFoldDB" id="A0AAW6XYW6"/>
<organism evidence="6 7">
    <name type="scientific">Streptococcus agalactiae</name>
    <dbReference type="NCBI Taxonomy" id="1311"/>
    <lineage>
        <taxon>Bacteria</taxon>
        <taxon>Bacillati</taxon>
        <taxon>Bacillota</taxon>
        <taxon>Bacilli</taxon>
        <taxon>Lactobacillales</taxon>
        <taxon>Streptococcaceae</taxon>
        <taxon>Streptococcus</taxon>
    </lineage>
</organism>
<evidence type="ECO:0000256" key="3">
    <source>
        <dbReference type="ARBA" id="ARBA00022827"/>
    </source>
</evidence>
<feature type="non-terminal residue" evidence="6">
    <location>
        <position position="1"/>
    </location>
</feature>
<dbReference type="InterPro" id="IPR004113">
    <property type="entry name" value="FAD-bd_oxidored_4_C"/>
</dbReference>
<keyword evidence="3" id="KW-0274">FAD</keyword>
<accession>A0AAW6XYW6</accession>
<evidence type="ECO:0000256" key="2">
    <source>
        <dbReference type="ARBA" id="ARBA00022630"/>
    </source>
</evidence>
<dbReference type="SUPFAM" id="SSF55103">
    <property type="entry name" value="FAD-linked oxidases, C-terminal domain"/>
    <property type="match status" value="1"/>
</dbReference>
<comment type="cofactor">
    <cofactor evidence="1">
        <name>FAD</name>
        <dbReference type="ChEBI" id="CHEBI:57692"/>
    </cofactor>
</comment>
<evidence type="ECO:0000256" key="1">
    <source>
        <dbReference type="ARBA" id="ARBA00001974"/>
    </source>
</evidence>
<dbReference type="Gene3D" id="1.10.45.10">
    <property type="entry name" value="Vanillyl-alcohol Oxidase, Chain A, domain 4"/>
    <property type="match status" value="1"/>
</dbReference>
<protein>
    <submittedName>
        <fullName evidence="6">FAD-linked oxidase C-terminal domain-containing protein</fullName>
    </submittedName>
</protein>
<comment type="caution">
    <text evidence="6">The sequence shown here is derived from an EMBL/GenBank/DDBJ whole genome shotgun (WGS) entry which is preliminary data.</text>
</comment>
<dbReference type="GO" id="GO:0008720">
    <property type="term" value="F:D-lactate dehydrogenase (NAD+) activity"/>
    <property type="evidence" value="ECO:0007669"/>
    <property type="project" value="TreeGrafter"/>
</dbReference>
<reference evidence="6" key="1">
    <citation type="submission" date="2023-05" db="EMBL/GenBank/DDBJ databases">
        <title>Cataloging the Phylogenetic Diversity of Human Bladder Bacteria.</title>
        <authorList>
            <person name="Du J."/>
        </authorList>
    </citation>
    <scope>NUCLEOTIDE SEQUENCE</scope>
    <source>
        <strain evidence="6">UMB8703</strain>
    </source>
</reference>
<dbReference type="InterPro" id="IPR016164">
    <property type="entry name" value="FAD-linked_Oxase-like_C"/>
</dbReference>
<dbReference type="InterPro" id="IPR016171">
    <property type="entry name" value="Vanillyl_alc_oxidase_C-sub2"/>
</dbReference>
<evidence type="ECO:0000259" key="5">
    <source>
        <dbReference type="Pfam" id="PF02913"/>
    </source>
</evidence>
<dbReference type="Pfam" id="PF02913">
    <property type="entry name" value="FAD-oxidase_C"/>
    <property type="match status" value="1"/>
</dbReference>
<dbReference type="GO" id="GO:1903457">
    <property type="term" value="P:lactate catabolic process"/>
    <property type="evidence" value="ECO:0007669"/>
    <property type="project" value="TreeGrafter"/>
</dbReference>
<proteinExistence type="predicted"/>
<dbReference type="GO" id="GO:0050660">
    <property type="term" value="F:flavin adenine dinucleotide binding"/>
    <property type="evidence" value="ECO:0007669"/>
    <property type="project" value="InterPro"/>
</dbReference>
<dbReference type="EMBL" id="JASOIH010000488">
    <property type="protein sequence ID" value="MDK6900749.1"/>
    <property type="molecule type" value="Genomic_DNA"/>
</dbReference>
<feature type="non-terminal residue" evidence="6">
    <location>
        <position position="85"/>
    </location>
</feature>
<dbReference type="Gene3D" id="3.30.70.2740">
    <property type="match status" value="1"/>
</dbReference>